<accession>A0A0G1FA43</accession>
<dbReference type="InterPro" id="IPR035901">
    <property type="entry name" value="GIY-YIG_endonuc_sf"/>
</dbReference>
<evidence type="ECO:0000256" key="1">
    <source>
        <dbReference type="ARBA" id="ARBA00007435"/>
    </source>
</evidence>
<evidence type="ECO:0000313" key="3">
    <source>
        <dbReference type="EMBL" id="KKS83723.1"/>
    </source>
</evidence>
<dbReference type="EMBL" id="LCFB01000033">
    <property type="protein sequence ID" value="KKS83723.1"/>
    <property type="molecule type" value="Genomic_DNA"/>
</dbReference>
<gene>
    <name evidence="3" type="ORF">UV59_C0033G0021</name>
</gene>
<dbReference type="InterPro" id="IPR050190">
    <property type="entry name" value="UPF0213_domain"/>
</dbReference>
<dbReference type="InterPro" id="IPR000305">
    <property type="entry name" value="GIY-YIG_endonuc"/>
</dbReference>
<dbReference type="CDD" id="cd10448">
    <property type="entry name" value="GIY-YIG_unchar_3"/>
    <property type="match status" value="1"/>
</dbReference>
<reference evidence="3 4" key="1">
    <citation type="journal article" date="2015" name="Nature">
        <title>rRNA introns, odd ribosomes, and small enigmatic genomes across a large radiation of phyla.</title>
        <authorList>
            <person name="Brown C.T."/>
            <person name="Hug L.A."/>
            <person name="Thomas B.C."/>
            <person name="Sharon I."/>
            <person name="Castelle C.J."/>
            <person name="Singh A."/>
            <person name="Wilkins M.J."/>
            <person name="Williams K.H."/>
            <person name="Banfield J.F."/>
        </authorList>
    </citation>
    <scope>NUCLEOTIDE SEQUENCE [LARGE SCALE GENOMIC DNA]</scope>
</reference>
<dbReference type="STRING" id="1618436.UV59_C0033G0021"/>
<evidence type="ECO:0000259" key="2">
    <source>
        <dbReference type="PROSITE" id="PS50164"/>
    </source>
</evidence>
<organism evidence="3 4">
    <name type="scientific">Candidatus Gottesmanbacteria bacterium GW2011_GWA1_43_11</name>
    <dbReference type="NCBI Taxonomy" id="1618436"/>
    <lineage>
        <taxon>Bacteria</taxon>
        <taxon>Candidatus Gottesmaniibacteriota</taxon>
    </lineage>
</organism>
<dbReference type="Pfam" id="PF01541">
    <property type="entry name" value="GIY-YIG"/>
    <property type="match status" value="1"/>
</dbReference>
<dbReference type="SUPFAM" id="SSF82771">
    <property type="entry name" value="GIY-YIG endonuclease"/>
    <property type="match status" value="1"/>
</dbReference>
<comment type="caution">
    <text evidence="3">The sequence shown here is derived from an EMBL/GenBank/DDBJ whole genome shotgun (WGS) entry which is preliminary data.</text>
</comment>
<name>A0A0G1FA43_9BACT</name>
<dbReference type="PROSITE" id="PS50164">
    <property type="entry name" value="GIY_YIG"/>
    <property type="match status" value="1"/>
</dbReference>
<comment type="similarity">
    <text evidence="1">Belongs to the UPF0213 family.</text>
</comment>
<dbReference type="PANTHER" id="PTHR34477">
    <property type="entry name" value="UPF0213 PROTEIN YHBQ"/>
    <property type="match status" value="1"/>
</dbReference>
<sequence>MDRQYYVYILASKKYGTLYIGVTNDLLRRTYQHKHHQIKGFTQKYDVTLLVYYEVFDSIEEAIIKEKQMNAWKRDWKINKIEDVNPAWNDLYPNLV</sequence>
<dbReference type="Proteomes" id="UP000034543">
    <property type="component" value="Unassembled WGS sequence"/>
</dbReference>
<dbReference type="PATRIC" id="fig|1618436.3.peg.1329"/>
<dbReference type="AlphaFoldDB" id="A0A0G1FA43"/>
<protein>
    <submittedName>
        <fullName evidence="3">Excinuclease ABC C subunit domain protein</fullName>
    </submittedName>
</protein>
<feature type="domain" description="GIY-YIG" evidence="2">
    <location>
        <begin position="3"/>
        <end position="80"/>
    </location>
</feature>
<evidence type="ECO:0000313" key="4">
    <source>
        <dbReference type="Proteomes" id="UP000034543"/>
    </source>
</evidence>
<dbReference type="PANTHER" id="PTHR34477:SF5">
    <property type="entry name" value="BSL5627 PROTEIN"/>
    <property type="match status" value="1"/>
</dbReference>
<dbReference type="Gene3D" id="3.40.1440.10">
    <property type="entry name" value="GIY-YIG endonuclease"/>
    <property type="match status" value="1"/>
</dbReference>
<proteinExistence type="inferred from homology"/>